<feature type="transmembrane region" description="Helical" evidence="1">
    <location>
        <begin position="12"/>
        <end position="33"/>
    </location>
</feature>
<organism evidence="2 3">
    <name type="scientific">Fusobacterium animalis 4_8</name>
    <dbReference type="NCBI Taxonomy" id="469607"/>
    <lineage>
        <taxon>Bacteria</taxon>
        <taxon>Fusobacteriati</taxon>
        <taxon>Fusobacteriota</taxon>
        <taxon>Fusobacteriia</taxon>
        <taxon>Fusobacteriales</taxon>
        <taxon>Fusobacteriaceae</taxon>
        <taxon>Fusobacterium</taxon>
    </lineage>
</organism>
<sequence>MNLSFLSKILNALLEVQPTSAVSIVFAIIFMWFSNKTIKSIQKQNSDSLDRIIKSHNDSLEILKNLIENGKFVKK</sequence>
<evidence type="ECO:0000313" key="2">
    <source>
        <dbReference type="EMBL" id="AGM24023.1"/>
    </source>
</evidence>
<dbReference type="Proteomes" id="UP000014361">
    <property type="component" value="Chromosome"/>
</dbReference>
<dbReference type="HOGENOM" id="CLU_2665817_0_0_0"/>
<evidence type="ECO:0000313" key="3">
    <source>
        <dbReference type="Proteomes" id="UP000014361"/>
    </source>
</evidence>
<dbReference type="KEGG" id="fus:HMPREF0409_00155"/>
<keyword evidence="1" id="KW-0812">Transmembrane</keyword>
<dbReference type="EMBL" id="CP003723">
    <property type="protein sequence ID" value="AGM24023.1"/>
    <property type="molecule type" value="Genomic_DNA"/>
</dbReference>
<evidence type="ECO:0000256" key="1">
    <source>
        <dbReference type="SAM" id="Phobius"/>
    </source>
</evidence>
<proteinExistence type="predicted"/>
<name>R9RCY4_9FUSO</name>
<protein>
    <submittedName>
        <fullName evidence="2">Uncharacterized protein</fullName>
    </submittedName>
</protein>
<gene>
    <name evidence="2" type="ORF">HMPREF0409_00155</name>
</gene>
<reference evidence="2 3" key="1">
    <citation type="submission" date="2012-07" db="EMBL/GenBank/DDBJ databases">
        <title>The Genome Sequence of Fusobacterium sp. 4_8.</title>
        <authorList>
            <consortium name="The Broad Institute Genome Sequencing Platform"/>
            <person name="Earl A."/>
            <person name="Ward D."/>
            <person name="Feldgarden M."/>
            <person name="Gevers D."/>
            <person name="Sibley C.D."/>
            <person name="White A.P."/>
            <person name="Crowley S."/>
            <person name="Surette M."/>
            <person name="Strauss J.C."/>
            <person name="Ambrose C.E."/>
            <person name="Allen-Vercoe E."/>
            <person name="Walker B."/>
            <person name="Young S.K."/>
            <person name="Zeng Q."/>
            <person name="Gargeya S."/>
            <person name="Fitzgerald M."/>
            <person name="Haas B."/>
            <person name="Abouelleil A."/>
            <person name="Alvarado L."/>
            <person name="Arachchi H.M."/>
            <person name="Berlin A.M."/>
            <person name="Chapman S.B."/>
            <person name="Goldberg J."/>
            <person name="Griggs A."/>
            <person name="Gujja S."/>
            <person name="Hansen M."/>
            <person name="Howarth C."/>
            <person name="Imamovic A."/>
            <person name="Larimer J."/>
            <person name="McCowen C."/>
            <person name="Montmayeur A."/>
            <person name="Murphy C."/>
            <person name="Neiman D."/>
            <person name="Pearson M."/>
            <person name="Priest M."/>
            <person name="Roberts A."/>
            <person name="Saif S."/>
            <person name="Shea T."/>
            <person name="Sisk P."/>
            <person name="Sykes S."/>
            <person name="Wortman J."/>
            <person name="Nusbaum C."/>
            <person name="Birren B."/>
        </authorList>
    </citation>
    <scope>NUCLEOTIDE SEQUENCE [LARGE SCALE GENOMIC DNA]</scope>
    <source>
        <strain evidence="2 3">4_8</strain>
    </source>
</reference>
<dbReference type="AlphaFoldDB" id="R9RCY4"/>
<accession>R9RCY4</accession>
<keyword evidence="1" id="KW-1133">Transmembrane helix</keyword>
<dbReference type="RefSeq" id="WP_008799054.1">
    <property type="nucleotide sequence ID" value="NC_021281.1"/>
</dbReference>
<dbReference type="PATRIC" id="fig|469607.3.peg.1580"/>
<keyword evidence="1" id="KW-0472">Membrane</keyword>